<organism evidence="1 2">
    <name type="scientific">Melastoma candidum</name>
    <dbReference type="NCBI Taxonomy" id="119954"/>
    <lineage>
        <taxon>Eukaryota</taxon>
        <taxon>Viridiplantae</taxon>
        <taxon>Streptophyta</taxon>
        <taxon>Embryophyta</taxon>
        <taxon>Tracheophyta</taxon>
        <taxon>Spermatophyta</taxon>
        <taxon>Magnoliopsida</taxon>
        <taxon>eudicotyledons</taxon>
        <taxon>Gunneridae</taxon>
        <taxon>Pentapetalae</taxon>
        <taxon>rosids</taxon>
        <taxon>malvids</taxon>
        <taxon>Myrtales</taxon>
        <taxon>Melastomataceae</taxon>
        <taxon>Melastomatoideae</taxon>
        <taxon>Melastomateae</taxon>
        <taxon>Melastoma</taxon>
    </lineage>
</organism>
<dbReference type="EMBL" id="CM042890">
    <property type="protein sequence ID" value="KAI4311866.1"/>
    <property type="molecule type" value="Genomic_DNA"/>
</dbReference>
<gene>
    <name evidence="1" type="ORF">MLD38_036730</name>
</gene>
<name>A0ACB9LKF8_9MYRT</name>
<evidence type="ECO:0000313" key="1">
    <source>
        <dbReference type="EMBL" id="KAI4311866.1"/>
    </source>
</evidence>
<sequence>MADVKVTRMEMKVDLQCSKCYKKIKRVLCRYPQIRDQIYDKENNKVFITVVCCSPECIKEKIIRRGGNTVESIKIMPDKPKEPVKPPANSQASNLSTRTPGPSKNVPNVPWNPLPPPPPPPGPVPMYHPIGVCCCCCCYEGGLCHHGWGLMCSDGCGQPAYECQGGNRGYTVSSCCEYLSEENPWGCRIM</sequence>
<evidence type="ECO:0000313" key="2">
    <source>
        <dbReference type="Proteomes" id="UP001057402"/>
    </source>
</evidence>
<reference evidence="2" key="1">
    <citation type="journal article" date="2023" name="Front. Plant Sci.">
        <title>Chromosomal-level genome assembly of Melastoma candidum provides insights into trichome evolution.</title>
        <authorList>
            <person name="Zhong Y."/>
            <person name="Wu W."/>
            <person name="Sun C."/>
            <person name="Zou P."/>
            <person name="Liu Y."/>
            <person name="Dai S."/>
            <person name="Zhou R."/>
        </authorList>
    </citation>
    <scope>NUCLEOTIDE SEQUENCE [LARGE SCALE GENOMIC DNA]</scope>
</reference>
<dbReference type="Proteomes" id="UP001057402">
    <property type="component" value="Chromosome 11"/>
</dbReference>
<keyword evidence="2" id="KW-1185">Reference proteome</keyword>
<proteinExistence type="predicted"/>
<protein>
    <submittedName>
        <fullName evidence="1">Uncharacterized protein</fullName>
    </submittedName>
</protein>
<comment type="caution">
    <text evidence="1">The sequence shown here is derived from an EMBL/GenBank/DDBJ whole genome shotgun (WGS) entry which is preliminary data.</text>
</comment>
<accession>A0ACB9LKF8</accession>